<feature type="transmembrane region" description="Helical" evidence="2">
    <location>
        <begin position="77"/>
        <end position="99"/>
    </location>
</feature>
<reference evidence="3 4" key="1">
    <citation type="journal article" date="2021" name="Nat. Commun.">
        <title>Genetic determinants of endophytism in the Arabidopsis root mycobiome.</title>
        <authorList>
            <person name="Mesny F."/>
            <person name="Miyauchi S."/>
            <person name="Thiergart T."/>
            <person name="Pickel B."/>
            <person name="Atanasova L."/>
            <person name="Karlsson M."/>
            <person name="Huettel B."/>
            <person name="Barry K.W."/>
            <person name="Haridas S."/>
            <person name="Chen C."/>
            <person name="Bauer D."/>
            <person name="Andreopoulos W."/>
            <person name="Pangilinan J."/>
            <person name="LaButti K."/>
            <person name="Riley R."/>
            <person name="Lipzen A."/>
            <person name="Clum A."/>
            <person name="Drula E."/>
            <person name="Henrissat B."/>
            <person name="Kohler A."/>
            <person name="Grigoriev I.V."/>
            <person name="Martin F.M."/>
            <person name="Hacquard S."/>
        </authorList>
    </citation>
    <scope>NUCLEOTIDE SEQUENCE [LARGE SCALE GENOMIC DNA]</scope>
    <source>
        <strain evidence="3 4">MPI-SDFR-AT-0080</strain>
    </source>
</reference>
<keyword evidence="2" id="KW-0472">Membrane</keyword>
<feature type="region of interest" description="Disordered" evidence="1">
    <location>
        <begin position="251"/>
        <end position="364"/>
    </location>
</feature>
<name>A0ABQ8G2Z2_9PEZI</name>
<proteinExistence type="predicted"/>
<evidence type="ECO:0000256" key="2">
    <source>
        <dbReference type="SAM" id="Phobius"/>
    </source>
</evidence>
<keyword evidence="4" id="KW-1185">Reference proteome</keyword>
<feature type="compositionally biased region" description="Basic and acidic residues" evidence="1">
    <location>
        <begin position="310"/>
        <end position="325"/>
    </location>
</feature>
<feature type="transmembrane region" description="Helical" evidence="2">
    <location>
        <begin position="152"/>
        <end position="170"/>
    </location>
</feature>
<protein>
    <recommendedName>
        <fullName evidence="5">Integral membrane protein</fullName>
    </recommendedName>
</protein>
<dbReference type="PANTHER" id="PTHR35179:SF1">
    <property type="entry name" value="INTEGRAL MEMBRANE PROTEIN"/>
    <property type="match status" value="1"/>
</dbReference>
<feature type="transmembrane region" description="Helical" evidence="2">
    <location>
        <begin position="190"/>
        <end position="211"/>
    </location>
</feature>
<gene>
    <name evidence="3" type="ORF">B0J12DRAFT_200916</name>
</gene>
<evidence type="ECO:0000313" key="4">
    <source>
        <dbReference type="Proteomes" id="UP000774617"/>
    </source>
</evidence>
<evidence type="ECO:0000256" key="1">
    <source>
        <dbReference type="SAM" id="MobiDB-lite"/>
    </source>
</evidence>
<feature type="compositionally biased region" description="Polar residues" evidence="1">
    <location>
        <begin position="251"/>
        <end position="269"/>
    </location>
</feature>
<comment type="caution">
    <text evidence="3">The sequence shown here is derived from an EMBL/GenBank/DDBJ whole genome shotgun (WGS) entry which is preliminary data.</text>
</comment>
<dbReference type="PANTHER" id="PTHR35179">
    <property type="entry name" value="PROTEIN CBG02620"/>
    <property type="match status" value="1"/>
</dbReference>
<sequence>MSASATDTKVSSIAFGFALGFGYLTAWDAYKITSRNRNPLRSLFVWMVWAELAANLAIAILAWLFLEGVLPATLPTFFFILLAWVFEIQFILQIIINRVAIISMDMRLIHWIRWGTIIFISLINISVFCIWLPAHLGAGDTFVRVNNVWDKITKVLIALNDAALNWYFIVQVKKRLVANGLQKYNALARFNTQIILISVGMDLLIIGTMFLENGVVFMQFHPVAYTVKLKIELSMTNLITRISKESINERMGTTSTSHGHSRFTFNPRATGTGKDVPLEMFPEPNHTSTVSAQKHTSSDPAPESMNHIYTKREVTVQVSDSHEMTPEGSQSERASSRGSKDHVDYPGHPHHQDDEVPLSWQERR</sequence>
<feature type="compositionally biased region" description="Basic and acidic residues" evidence="1">
    <location>
        <begin position="334"/>
        <end position="354"/>
    </location>
</feature>
<feature type="transmembrane region" description="Helical" evidence="2">
    <location>
        <begin position="111"/>
        <end position="132"/>
    </location>
</feature>
<dbReference type="Proteomes" id="UP000774617">
    <property type="component" value="Unassembled WGS sequence"/>
</dbReference>
<feature type="compositionally biased region" description="Polar residues" evidence="1">
    <location>
        <begin position="285"/>
        <end position="299"/>
    </location>
</feature>
<dbReference type="EMBL" id="JAGTJR010000024">
    <property type="protein sequence ID" value="KAH7042771.1"/>
    <property type="molecule type" value="Genomic_DNA"/>
</dbReference>
<organism evidence="3 4">
    <name type="scientific">Macrophomina phaseolina</name>
    <dbReference type="NCBI Taxonomy" id="35725"/>
    <lineage>
        <taxon>Eukaryota</taxon>
        <taxon>Fungi</taxon>
        <taxon>Dikarya</taxon>
        <taxon>Ascomycota</taxon>
        <taxon>Pezizomycotina</taxon>
        <taxon>Dothideomycetes</taxon>
        <taxon>Dothideomycetes incertae sedis</taxon>
        <taxon>Botryosphaeriales</taxon>
        <taxon>Botryosphaeriaceae</taxon>
        <taxon>Macrophomina</taxon>
    </lineage>
</organism>
<evidence type="ECO:0000313" key="3">
    <source>
        <dbReference type="EMBL" id="KAH7042771.1"/>
    </source>
</evidence>
<evidence type="ECO:0008006" key="5">
    <source>
        <dbReference type="Google" id="ProtNLM"/>
    </source>
</evidence>
<feature type="transmembrane region" description="Helical" evidence="2">
    <location>
        <begin position="42"/>
        <end position="65"/>
    </location>
</feature>
<feature type="transmembrane region" description="Helical" evidence="2">
    <location>
        <begin position="12"/>
        <end position="30"/>
    </location>
</feature>
<keyword evidence="2" id="KW-0812">Transmembrane</keyword>
<keyword evidence="2" id="KW-1133">Transmembrane helix</keyword>
<accession>A0ABQ8G2Z2</accession>